<evidence type="ECO:0000313" key="11">
    <source>
        <dbReference type="EMBL" id="CAG5152505.1"/>
    </source>
</evidence>
<keyword evidence="4" id="KW-0274">FAD</keyword>
<dbReference type="Gene3D" id="3.30.60.10">
    <property type="entry name" value="Endochitinase-like"/>
    <property type="match status" value="2"/>
</dbReference>
<dbReference type="InterPro" id="IPR036318">
    <property type="entry name" value="FAD-bd_PCMH-like_sf"/>
</dbReference>
<feature type="disulfide bond" evidence="6">
    <location>
        <begin position="52"/>
        <end position="66"/>
    </location>
</feature>
<evidence type="ECO:0000256" key="1">
    <source>
        <dbReference type="ARBA" id="ARBA00005466"/>
    </source>
</evidence>
<dbReference type="Proteomes" id="UP000676310">
    <property type="component" value="Unassembled WGS sequence"/>
</dbReference>
<evidence type="ECO:0000313" key="12">
    <source>
        <dbReference type="Proteomes" id="UP000676310"/>
    </source>
</evidence>
<dbReference type="InterPro" id="IPR016166">
    <property type="entry name" value="FAD-bd_PCMH"/>
</dbReference>
<comment type="caution">
    <text evidence="6">Lacks conserved residue(s) required for the propagation of feature annotation.</text>
</comment>
<feature type="signal peptide" evidence="8">
    <location>
        <begin position="1"/>
        <end position="19"/>
    </location>
</feature>
<dbReference type="InterPro" id="IPR012951">
    <property type="entry name" value="BBE"/>
</dbReference>
<dbReference type="InterPro" id="IPR001002">
    <property type="entry name" value="Chitin-bd_1"/>
</dbReference>
<proteinExistence type="inferred from homology"/>
<dbReference type="SMART" id="SM00270">
    <property type="entry name" value="ChtBD1"/>
    <property type="match status" value="2"/>
</dbReference>
<dbReference type="Gene3D" id="3.40.462.20">
    <property type="match status" value="1"/>
</dbReference>
<keyword evidence="6" id="KW-1015">Disulfide bond</keyword>
<dbReference type="CDD" id="cd11618">
    <property type="entry name" value="ChtBD1_1"/>
    <property type="match status" value="2"/>
</dbReference>
<sequence>MKFLVSLTAGLLSIGLASASPAAPLNKRAVSTDGSCGGTKGFTCKGSSYGDCCSQYGWCGSSKDHCGASCNSAFGTCTGSTTTSKATSVTVRPSSTTVAPPPASTPTKKVSPDATCGGTNGYTCLGSAEGNCCSVSGWCGSTSAYCGSGCQAGFGNCGSNAGSGSSTIKSSATKTSSTTPSSTASGSALQCLNGKNVPYKMTSDAEYSELSEPYNLRVPFKPAVIVLPTTNQHVQDAVVCAAQAGLKVQAKSGGHSYASFSSGGKDGAMQINLQSFQTIQLDKTSGVATVGGGVRLGNLGDGIFTQGNAAVAQGTCPGVGIGGHYTHGGYGHTSRNWGLAMDQVIGADIVLANGTLIKASSTQSPEIFWAIKGAAESFGVVTKFYLQTRAAPASITYFQFAFTGIHDSKSVWTNTFLHIQDVAKNASVVDNRVSFGIYLDNYGSYSLSGAFFGTVSEFNTKVKPELLRTLPTAEATVESMAWYDYMVKVSGKTSIKEPLTGYDEHEDFFAKSVTVPEASGLTSNALNSLYDYLKTAGSTEYYIIINLYGGPGSAINSKGTDFAAYVDRDSLWVLQNYGYGGASVNFINGINSAIINAQPQTSFGAYLNYVDPSYDAATAHKLYYGDAVYSRLAALKQKVDPQSVFWNPQAIGA</sequence>
<evidence type="ECO:0000256" key="7">
    <source>
        <dbReference type="SAM" id="MobiDB-lite"/>
    </source>
</evidence>
<feature type="region of interest" description="Disordered" evidence="7">
    <location>
        <begin position="88"/>
        <end position="110"/>
    </location>
</feature>
<dbReference type="PROSITE" id="PS51387">
    <property type="entry name" value="FAD_PCMH"/>
    <property type="match status" value="1"/>
</dbReference>
<dbReference type="Pfam" id="PF08031">
    <property type="entry name" value="BBE"/>
    <property type="match status" value="1"/>
</dbReference>
<comment type="similarity">
    <text evidence="1">Belongs to the oxygen-dependent FAD-linked oxidoreductase family.</text>
</comment>
<dbReference type="PANTHER" id="PTHR42973">
    <property type="entry name" value="BINDING OXIDOREDUCTASE, PUTATIVE (AFU_ORTHOLOGUE AFUA_1G17690)-RELATED"/>
    <property type="match status" value="1"/>
</dbReference>
<feature type="domain" description="Chitin-binding type-1" evidence="9">
    <location>
        <begin position="113"/>
        <end position="159"/>
    </location>
</feature>
<keyword evidence="12" id="KW-1185">Reference proteome</keyword>
<dbReference type="Gene3D" id="3.30.465.10">
    <property type="match status" value="1"/>
</dbReference>
<dbReference type="InterPro" id="IPR016169">
    <property type="entry name" value="FAD-bd_PCMH_sub2"/>
</dbReference>
<organism evidence="11 12">
    <name type="scientific">Alternaria atra</name>
    <dbReference type="NCBI Taxonomy" id="119953"/>
    <lineage>
        <taxon>Eukaryota</taxon>
        <taxon>Fungi</taxon>
        <taxon>Dikarya</taxon>
        <taxon>Ascomycota</taxon>
        <taxon>Pezizomycotina</taxon>
        <taxon>Dothideomycetes</taxon>
        <taxon>Pleosporomycetidae</taxon>
        <taxon>Pleosporales</taxon>
        <taxon>Pleosporineae</taxon>
        <taxon>Pleosporaceae</taxon>
        <taxon>Alternaria</taxon>
        <taxon>Alternaria sect. Ulocladioides</taxon>
    </lineage>
</organism>
<name>A0A8J2I3J3_9PLEO</name>
<evidence type="ECO:0000256" key="4">
    <source>
        <dbReference type="ARBA" id="ARBA00022827"/>
    </source>
</evidence>
<comment type="caution">
    <text evidence="11">The sequence shown here is derived from an EMBL/GenBank/DDBJ whole genome shotgun (WGS) entry which is preliminary data.</text>
</comment>
<evidence type="ECO:0000256" key="5">
    <source>
        <dbReference type="ARBA" id="ARBA00023002"/>
    </source>
</evidence>
<dbReference type="GO" id="GO:0071949">
    <property type="term" value="F:FAD binding"/>
    <property type="evidence" value="ECO:0007669"/>
    <property type="project" value="InterPro"/>
</dbReference>
<keyword evidence="2" id="KW-0285">Flavoprotein</keyword>
<feature type="region of interest" description="Disordered" evidence="7">
    <location>
        <begin position="168"/>
        <end position="187"/>
    </location>
</feature>
<feature type="disulfide bond" evidence="6">
    <location>
        <begin position="132"/>
        <end position="146"/>
    </location>
</feature>
<feature type="chain" id="PRO_5035243164" description="Carbohydrate-binding module family 18" evidence="8">
    <location>
        <begin position="20"/>
        <end position="653"/>
    </location>
</feature>
<keyword evidence="8" id="KW-0732">Signal</keyword>
<dbReference type="AlphaFoldDB" id="A0A8J2I3J3"/>
<feature type="compositionally biased region" description="Low complexity" evidence="7">
    <location>
        <begin position="88"/>
        <end position="98"/>
    </location>
</feature>
<evidence type="ECO:0000256" key="6">
    <source>
        <dbReference type="PROSITE-ProRule" id="PRU00261"/>
    </source>
</evidence>
<dbReference type="InterPro" id="IPR036861">
    <property type="entry name" value="Endochitinase-like_sf"/>
</dbReference>
<evidence type="ECO:0000256" key="8">
    <source>
        <dbReference type="SAM" id="SignalP"/>
    </source>
</evidence>
<gene>
    <name evidence="11" type="ORF">ALTATR162_LOCUS2796</name>
</gene>
<dbReference type="Pfam" id="PF01565">
    <property type="entry name" value="FAD_binding_4"/>
    <property type="match status" value="1"/>
</dbReference>
<dbReference type="InterPro" id="IPR006094">
    <property type="entry name" value="Oxid_FAD_bind_N"/>
</dbReference>
<dbReference type="GO" id="GO:0016491">
    <property type="term" value="F:oxidoreductase activity"/>
    <property type="evidence" value="ECO:0007669"/>
    <property type="project" value="UniProtKB-KW"/>
</dbReference>
<dbReference type="GeneID" id="67014280"/>
<feature type="domain" description="Chitin-binding type-1" evidence="9">
    <location>
        <begin position="33"/>
        <end position="79"/>
    </location>
</feature>
<evidence type="ECO:0000256" key="2">
    <source>
        <dbReference type="ARBA" id="ARBA00022630"/>
    </source>
</evidence>
<dbReference type="PANTHER" id="PTHR42973:SF15">
    <property type="entry name" value="FAD-BINDING PCMH-TYPE DOMAIN-CONTAINING PROTEIN"/>
    <property type="match status" value="1"/>
</dbReference>
<accession>A0A8J2I3J3</accession>
<dbReference type="OrthoDB" id="407275at2759"/>
<dbReference type="PROSITE" id="PS50941">
    <property type="entry name" value="CHIT_BIND_I_2"/>
    <property type="match status" value="2"/>
</dbReference>
<dbReference type="RefSeq" id="XP_043166337.1">
    <property type="nucleotide sequence ID" value="XM_043310402.1"/>
</dbReference>
<reference evidence="11" key="1">
    <citation type="submission" date="2021-05" db="EMBL/GenBank/DDBJ databases">
        <authorList>
            <person name="Stam R."/>
        </authorList>
    </citation>
    <scope>NUCLEOTIDE SEQUENCE</scope>
    <source>
        <strain evidence="11">CS162</strain>
    </source>
</reference>
<keyword evidence="5" id="KW-0560">Oxidoreductase</keyword>
<evidence type="ECO:0000259" key="9">
    <source>
        <dbReference type="PROSITE" id="PS50941"/>
    </source>
</evidence>
<feature type="domain" description="FAD-binding PCMH-type" evidence="10">
    <location>
        <begin position="217"/>
        <end position="391"/>
    </location>
</feature>
<dbReference type="EMBL" id="CAJRGZ010000016">
    <property type="protein sequence ID" value="CAG5152505.1"/>
    <property type="molecule type" value="Genomic_DNA"/>
</dbReference>
<protein>
    <recommendedName>
        <fullName evidence="13">Carbohydrate-binding module family 18</fullName>
    </recommendedName>
</protein>
<evidence type="ECO:0008006" key="13">
    <source>
        <dbReference type="Google" id="ProtNLM"/>
    </source>
</evidence>
<dbReference type="GO" id="GO:0008061">
    <property type="term" value="F:chitin binding"/>
    <property type="evidence" value="ECO:0007669"/>
    <property type="project" value="UniProtKB-UniRule"/>
</dbReference>
<evidence type="ECO:0000256" key="3">
    <source>
        <dbReference type="ARBA" id="ARBA00022669"/>
    </source>
</evidence>
<keyword evidence="3 6" id="KW-0147">Chitin-binding</keyword>
<dbReference type="InterPro" id="IPR050416">
    <property type="entry name" value="FAD-linked_Oxidoreductase"/>
</dbReference>
<dbReference type="SUPFAM" id="SSF56176">
    <property type="entry name" value="FAD-binding/transporter-associated domain-like"/>
    <property type="match status" value="1"/>
</dbReference>
<evidence type="ECO:0000259" key="10">
    <source>
        <dbReference type="PROSITE" id="PS51387"/>
    </source>
</evidence>
<dbReference type="SUPFAM" id="SSF57016">
    <property type="entry name" value="Plant lectins/antimicrobial peptides"/>
    <property type="match status" value="2"/>
</dbReference>